<dbReference type="Proteomes" id="UP000248863">
    <property type="component" value="Unassembled WGS sequence"/>
</dbReference>
<proteinExistence type="predicted"/>
<comment type="caution">
    <text evidence="2">The sequence shown here is derived from an EMBL/GenBank/DDBJ whole genome shotgun (WGS) entry which is preliminary data.</text>
</comment>
<keyword evidence="3" id="KW-1185">Reference proteome</keyword>
<name>A0A327JP93_9BRAD</name>
<evidence type="ECO:0000313" key="3">
    <source>
        <dbReference type="Proteomes" id="UP000248863"/>
    </source>
</evidence>
<gene>
    <name evidence="2" type="ORF">CH338_29500</name>
</gene>
<dbReference type="EMBL" id="NPEU01000771">
    <property type="protein sequence ID" value="RAI28279.1"/>
    <property type="molecule type" value="Genomic_DNA"/>
</dbReference>
<evidence type="ECO:0000313" key="2">
    <source>
        <dbReference type="EMBL" id="RAI28279.1"/>
    </source>
</evidence>
<feature type="region of interest" description="Disordered" evidence="1">
    <location>
        <begin position="1"/>
        <end position="20"/>
    </location>
</feature>
<dbReference type="RefSeq" id="WP_111360611.1">
    <property type="nucleotide sequence ID" value="NZ_NHSK01000279.1"/>
</dbReference>
<reference evidence="2 3" key="1">
    <citation type="submission" date="2017-07" db="EMBL/GenBank/DDBJ databases">
        <title>Draft Genome Sequences of Select Purple Nonsulfur Bacteria.</title>
        <authorList>
            <person name="Lasarre B."/>
            <person name="Mckinlay J.B."/>
        </authorList>
    </citation>
    <scope>NUCLEOTIDE SEQUENCE [LARGE SCALE GENOMIC DNA]</scope>
    <source>
        <strain evidence="2 3">DSM 11907</strain>
    </source>
</reference>
<organism evidence="2 3">
    <name type="scientific">Rhodoplanes elegans</name>
    <dbReference type="NCBI Taxonomy" id="29408"/>
    <lineage>
        <taxon>Bacteria</taxon>
        <taxon>Pseudomonadati</taxon>
        <taxon>Pseudomonadota</taxon>
        <taxon>Alphaproteobacteria</taxon>
        <taxon>Hyphomicrobiales</taxon>
        <taxon>Nitrobacteraceae</taxon>
        <taxon>Rhodoplanes</taxon>
    </lineage>
</organism>
<protein>
    <submittedName>
        <fullName evidence="2">Uncharacterized protein</fullName>
    </submittedName>
</protein>
<accession>A0A327JP93</accession>
<dbReference type="AlphaFoldDB" id="A0A327JP93"/>
<evidence type="ECO:0000256" key="1">
    <source>
        <dbReference type="SAM" id="MobiDB-lite"/>
    </source>
</evidence>
<sequence length="77" mass="8852">MWLTLMRQGLRMSPRQQSPRERAARALCRADGHPEDITFEGAPMWRSYLAEVDEVLQAALSQGEWLRIRSIDDAPRG</sequence>